<evidence type="ECO:0000313" key="2">
    <source>
        <dbReference type="Proteomes" id="UP000367750"/>
    </source>
</evidence>
<evidence type="ECO:0000313" key="1">
    <source>
        <dbReference type="EMBL" id="KAA9007356.1"/>
    </source>
</evidence>
<dbReference type="EMBL" id="VYKK01000004">
    <property type="protein sequence ID" value="KAA9007356.1"/>
    <property type="molecule type" value="Genomic_DNA"/>
</dbReference>
<dbReference type="Proteomes" id="UP000367750">
    <property type="component" value="Unassembled WGS sequence"/>
</dbReference>
<sequence length="75" mass="8802">MKNLNVRYNNVPRNIQEDMRDEFCMGWESSNGKNAIKVDFLGFTQFNGLTDGFRLKVGEKIVSFDYFSTSYFIEQ</sequence>
<name>A0A5J5GGL9_9BACL</name>
<dbReference type="RefSeq" id="WP_150456646.1">
    <property type="nucleotide sequence ID" value="NZ_VYKK01000004.1"/>
</dbReference>
<accession>A0A5J5GGL9</accession>
<proteinExistence type="predicted"/>
<dbReference type="AlphaFoldDB" id="A0A5J5GGL9"/>
<keyword evidence="2" id="KW-1185">Reference proteome</keyword>
<organism evidence="1 2">
    <name type="scientific">Paenibacillus spiritus</name>
    <dbReference type="NCBI Taxonomy" id="2496557"/>
    <lineage>
        <taxon>Bacteria</taxon>
        <taxon>Bacillati</taxon>
        <taxon>Bacillota</taxon>
        <taxon>Bacilli</taxon>
        <taxon>Bacillales</taxon>
        <taxon>Paenibacillaceae</taxon>
        <taxon>Paenibacillus</taxon>
    </lineage>
</organism>
<protein>
    <submittedName>
        <fullName evidence="1">Uncharacterized protein</fullName>
    </submittedName>
</protein>
<reference evidence="1 2" key="1">
    <citation type="submission" date="2019-09" db="EMBL/GenBank/DDBJ databases">
        <title>Bacillus ochoae sp. nov., Paenibacillus whitsoniae sp. nov., Paenibacillus spiritus sp. nov. Isolated from the Mars Exploration Rover during spacecraft assembly.</title>
        <authorList>
            <person name="Seuylemezian A."/>
            <person name="Vaishampayan P."/>
        </authorList>
    </citation>
    <scope>NUCLEOTIDE SEQUENCE [LARGE SCALE GENOMIC DNA]</scope>
    <source>
        <strain evidence="1 2">MER_111</strain>
    </source>
</reference>
<gene>
    <name evidence="1" type="ORF">F4V43_02395</name>
</gene>
<comment type="caution">
    <text evidence="1">The sequence shown here is derived from an EMBL/GenBank/DDBJ whole genome shotgun (WGS) entry which is preliminary data.</text>
</comment>